<reference evidence="2 3" key="2">
    <citation type="journal article" date="2012" name="PLoS Pathog.">
        <title>Diverse lifestyles and strategies of plant pathogenesis encoded in the genomes of eighteen Dothideomycetes fungi.</title>
        <authorList>
            <person name="Ohm R.A."/>
            <person name="Feau N."/>
            <person name="Henrissat B."/>
            <person name="Schoch C.L."/>
            <person name="Horwitz B.A."/>
            <person name="Barry K.W."/>
            <person name="Condon B.J."/>
            <person name="Copeland A.C."/>
            <person name="Dhillon B."/>
            <person name="Glaser F."/>
            <person name="Hesse C.N."/>
            <person name="Kosti I."/>
            <person name="LaButti K."/>
            <person name="Lindquist E.A."/>
            <person name="Lucas S."/>
            <person name="Salamov A.A."/>
            <person name="Bradshaw R.E."/>
            <person name="Ciuffetti L."/>
            <person name="Hamelin R.C."/>
            <person name="Kema G.H.J."/>
            <person name="Lawrence C."/>
            <person name="Scott J.A."/>
            <person name="Spatafora J.W."/>
            <person name="Turgeon B.G."/>
            <person name="de Wit P.J.G.M."/>
            <person name="Zhong S."/>
            <person name="Goodwin S.B."/>
            <person name="Grigoriev I.V."/>
        </authorList>
    </citation>
    <scope>NUCLEOTIDE SEQUENCE [LARGE SCALE GENOMIC DNA]</scope>
    <source>
        <strain evidence="3">NZE10 / CBS 128990</strain>
    </source>
</reference>
<evidence type="ECO:0000313" key="2">
    <source>
        <dbReference type="EMBL" id="EME38769.1"/>
    </source>
</evidence>
<feature type="compositionally biased region" description="Polar residues" evidence="1">
    <location>
        <begin position="75"/>
        <end position="90"/>
    </location>
</feature>
<dbReference type="Proteomes" id="UP000016933">
    <property type="component" value="Unassembled WGS sequence"/>
</dbReference>
<reference evidence="3" key="1">
    <citation type="journal article" date="2012" name="PLoS Genet.">
        <title>The genomes of the fungal plant pathogens Cladosporium fulvum and Dothistroma septosporum reveal adaptation to different hosts and lifestyles but also signatures of common ancestry.</title>
        <authorList>
            <person name="de Wit P.J.G.M."/>
            <person name="van der Burgt A."/>
            <person name="Oekmen B."/>
            <person name="Stergiopoulos I."/>
            <person name="Abd-Elsalam K.A."/>
            <person name="Aerts A.L."/>
            <person name="Bahkali A.H."/>
            <person name="Beenen H.G."/>
            <person name="Chettri P."/>
            <person name="Cox M.P."/>
            <person name="Datema E."/>
            <person name="de Vries R.P."/>
            <person name="Dhillon B."/>
            <person name="Ganley A.R."/>
            <person name="Griffiths S.A."/>
            <person name="Guo Y."/>
            <person name="Hamelin R.C."/>
            <person name="Henrissat B."/>
            <person name="Kabir M.S."/>
            <person name="Jashni M.K."/>
            <person name="Kema G."/>
            <person name="Klaubauf S."/>
            <person name="Lapidus A."/>
            <person name="Levasseur A."/>
            <person name="Lindquist E."/>
            <person name="Mehrabi R."/>
            <person name="Ohm R.A."/>
            <person name="Owen T.J."/>
            <person name="Salamov A."/>
            <person name="Schwelm A."/>
            <person name="Schijlen E."/>
            <person name="Sun H."/>
            <person name="van den Burg H.A."/>
            <person name="van Ham R.C.H.J."/>
            <person name="Zhang S."/>
            <person name="Goodwin S.B."/>
            <person name="Grigoriev I.V."/>
            <person name="Collemare J."/>
            <person name="Bradshaw R.E."/>
        </authorList>
    </citation>
    <scope>NUCLEOTIDE SEQUENCE [LARGE SCALE GENOMIC DNA]</scope>
    <source>
        <strain evidence="3">NZE10 / CBS 128990</strain>
    </source>
</reference>
<sequence length="157" mass="17250">MEISTDLSKFFMPREDHIQVRTCAKVLCALDNVLPRSRGVSANITSQDAAYPGTFAYIPSTHCMMLVLSMKEDQSPVSQIQSSPHGTAESSMAGDESVTGSEGPSLVILSPKFKKEKKRNFTQLTQGNQKREKLEGNQGTERSEGEEAEVKQEPQEG</sequence>
<proteinExistence type="predicted"/>
<evidence type="ECO:0000256" key="1">
    <source>
        <dbReference type="SAM" id="MobiDB-lite"/>
    </source>
</evidence>
<organism evidence="2 3">
    <name type="scientific">Dothistroma septosporum (strain NZE10 / CBS 128990)</name>
    <name type="common">Red band needle blight fungus</name>
    <name type="synonym">Mycosphaerella pini</name>
    <dbReference type="NCBI Taxonomy" id="675120"/>
    <lineage>
        <taxon>Eukaryota</taxon>
        <taxon>Fungi</taxon>
        <taxon>Dikarya</taxon>
        <taxon>Ascomycota</taxon>
        <taxon>Pezizomycotina</taxon>
        <taxon>Dothideomycetes</taxon>
        <taxon>Dothideomycetidae</taxon>
        <taxon>Mycosphaerellales</taxon>
        <taxon>Mycosphaerellaceae</taxon>
        <taxon>Dothistroma</taxon>
    </lineage>
</organism>
<name>M2Y0C4_DOTSN</name>
<feature type="region of interest" description="Disordered" evidence="1">
    <location>
        <begin position="73"/>
        <end position="157"/>
    </location>
</feature>
<accession>M2Y0C4</accession>
<gene>
    <name evidence="2" type="ORF">DOTSEDRAFT_28977</name>
</gene>
<keyword evidence="3" id="KW-1185">Reference proteome</keyword>
<feature type="compositionally biased region" description="Basic and acidic residues" evidence="1">
    <location>
        <begin position="129"/>
        <end position="157"/>
    </location>
</feature>
<dbReference type="EMBL" id="KB446546">
    <property type="protein sequence ID" value="EME38769.1"/>
    <property type="molecule type" value="Genomic_DNA"/>
</dbReference>
<dbReference type="AlphaFoldDB" id="M2Y0C4"/>
<dbReference type="HOGENOM" id="CLU_1677840_0_0_1"/>
<evidence type="ECO:0000313" key="3">
    <source>
        <dbReference type="Proteomes" id="UP000016933"/>
    </source>
</evidence>
<dbReference type="OrthoDB" id="3641224at2759"/>
<protein>
    <submittedName>
        <fullName evidence="2">Uncharacterized protein</fullName>
    </submittedName>
</protein>